<dbReference type="RefSeq" id="WP_179263629.1">
    <property type="nucleotide sequence ID" value="NZ_CP058601.1"/>
</dbReference>
<gene>
    <name evidence="2" type="ORF">HYG82_19070</name>
</gene>
<proteinExistence type="predicted"/>
<feature type="region of interest" description="Disordered" evidence="1">
    <location>
        <begin position="139"/>
        <end position="182"/>
    </location>
</feature>
<reference evidence="2 3" key="1">
    <citation type="submission" date="2020-07" db="EMBL/GenBank/DDBJ databases">
        <authorList>
            <person name="Cui H."/>
        </authorList>
    </citation>
    <scope>NUCLEOTIDE SEQUENCE [LARGE SCALE GENOMIC DNA]</scope>
    <source>
        <strain evidence="2 3">YPL8</strain>
    </source>
</reference>
<accession>A0A7D5GUM3</accession>
<dbReference type="AlphaFoldDB" id="A0A7D5GUM3"/>
<feature type="compositionally biased region" description="Low complexity" evidence="1">
    <location>
        <begin position="148"/>
        <end position="161"/>
    </location>
</feature>
<sequence>MGGPRLPGGTVVVLCCIVLLFTIPISATTVRATTQERNAADSPEQPATACFDGAGATYIVGSESGTHIWIRLHAAMLTDSDGAIGAELIGSMDGTSIVEIVVGLQYVGDRILDLLSPADSFELIHGFDFQLPMLEAAMDFGPDDEQSSRSTGGESGGNESSADAGTNRQAHAEDSRFELLRC</sequence>
<dbReference type="InterPro" id="IPR055756">
    <property type="entry name" value="DUF7332"/>
</dbReference>
<dbReference type="EMBL" id="CP058601">
    <property type="protein sequence ID" value="QLG50789.1"/>
    <property type="molecule type" value="Genomic_DNA"/>
</dbReference>
<dbReference type="KEGG" id="haly:HYG82_19070"/>
<dbReference type="Pfam" id="PF24019">
    <property type="entry name" value="DUF7332"/>
    <property type="match status" value="1"/>
</dbReference>
<protein>
    <submittedName>
        <fullName evidence="2">Uncharacterized protein</fullName>
    </submittedName>
</protein>
<name>A0A7D5GUM3_9EURY</name>
<evidence type="ECO:0000256" key="1">
    <source>
        <dbReference type="SAM" id="MobiDB-lite"/>
    </source>
</evidence>
<organism evidence="2 3">
    <name type="scientific">Natrinema halophilum</name>
    <dbReference type="NCBI Taxonomy" id="1699371"/>
    <lineage>
        <taxon>Archaea</taxon>
        <taxon>Methanobacteriati</taxon>
        <taxon>Methanobacteriota</taxon>
        <taxon>Stenosarchaea group</taxon>
        <taxon>Halobacteria</taxon>
        <taxon>Halobacteriales</taxon>
        <taxon>Natrialbaceae</taxon>
        <taxon>Natrinema</taxon>
    </lineage>
</organism>
<dbReference type="Proteomes" id="UP000509241">
    <property type="component" value="Chromosome"/>
</dbReference>
<feature type="compositionally biased region" description="Basic and acidic residues" evidence="1">
    <location>
        <begin position="170"/>
        <end position="182"/>
    </location>
</feature>
<dbReference type="OrthoDB" id="205221at2157"/>
<evidence type="ECO:0000313" key="3">
    <source>
        <dbReference type="Proteomes" id="UP000509241"/>
    </source>
</evidence>
<keyword evidence="3" id="KW-1185">Reference proteome</keyword>
<evidence type="ECO:0000313" key="2">
    <source>
        <dbReference type="EMBL" id="QLG50789.1"/>
    </source>
</evidence>
<dbReference type="GeneID" id="56035439"/>